<keyword evidence="1" id="KW-0472">Membrane</keyword>
<keyword evidence="3" id="KW-1185">Reference proteome</keyword>
<keyword evidence="1" id="KW-1133">Transmembrane helix</keyword>
<evidence type="ECO:0000313" key="2">
    <source>
        <dbReference type="EMBL" id="CAG8554301.1"/>
    </source>
</evidence>
<dbReference type="Proteomes" id="UP000789396">
    <property type="component" value="Unassembled WGS sequence"/>
</dbReference>
<sequence>MQYTVKQPWSGILENNTKKLIAVIDERKLVIFSSESGLPFVTKDLLGEKLTDITNSLLEILPMKLSGSNEEVTNLEAKDFELLKITSGHMVICHKRKLISIRLIDILQNVKDVNENKCDENVIDGWDAYFGAVQKQFFTTDLYHSFLDTSEYWKDDFKDIIIYKDSREEIKFRIDFKNKIINKSHEKDYISFVKQLNSFMFQNWTARANQELANREPAIREKNNHVDFSKLVKEIIYDKFLLAEYGEELLRHANDLGYVNDPNDPWNLSNTYNQIYENGTYSSDAILVQTPNSNTNMYSNFGTALIATYMVLAGLLSVYKISFA</sequence>
<protein>
    <submittedName>
        <fullName evidence="2">928_t:CDS:1</fullName>
    </submittedName>
</protein>
<proteinExistence type="predicted"/>
<name>A0A9N9FT32_9GLOM</name>
<reference evidence="2" key="1">
    <citation type="submission" date="2021-06" db="EMBL/GenBank/DDBJ databases">
        <authorList>
            <person name="Kallberg Y."/>
            <person name="Tangrot J."/>
            <person name="Rosling A."/>
        </authorList>
    </citation>
    <scope>NUCLEOTIDE SEQUENCE</scope>
    <source>
        <strain evidence="2">IN212</strain>
    </source>
</reference>
<keyword evidence="1" id="KW-0812">Transmembrane</keyword>
<evidence type="ECO:0000256" key="1">
    <source>
        <dbReference type="SAM" id="Phobius"/>
    </source>
</evidence>
<gene>
    <name evidence="2" type="ORF">RFULGI_LOCUS4780</name>
</gene>
<dbReference type="AlphaFoldDB" id="A0A9N9FT32"/>
<dbReference type="OrthoDB" id="2436316at2759"/>
<dbReference type="EMBL" id="CAJVPZ010004974">
    <property type="protein sequence ID" value="CAG8554301.1"/>
    <property type="molecule type" value="Genomic_DNA"/>
</dbReference>
<organism evidence="2 3">
    <name type="scientific">Racocetra fulgida</name>
    <dbReference type="NCBI Taxonomy" id="60492"/>
    <lineage>
        <taxon>Eukaryota</taxon>
        <taxon>Fungi</taxon>
        <taxon>Fungi incertae sedis</taxon>
        <taxon>Mucoromycota</taxon>
        <taxon>Glomeromycotina</taxon>
        <taxon>Glomeromycetes</taxon>
        <taxon>Diversisporales</taxon>
        <taxon>Gigasporaceae</taxon>
        <taxon>Racocetra</taxon>
    </lineage>
</organism>
<evidence type="ECO:0000313" key="3">
    <source>
        <dbReference type="Proteomes" id="UP000789396"/>
    </source>
</evidence>
<feature type="transmembrane region" description="Helical" evidence="1">
    <location>
        <begin position="297"/>
        <end position="319"/>
    </location>
</feature>
<comment type="caution">
    <text evidence="2">The sequence shown here is derived from an EMBL/GenBank/DDBJ whole genome shotgun (WGS) entry which is preliminary data.</text>
</comment>
<accession>A0A9N9FT32</accession>